<dbReference type="AlphaFoldDB" id="A0A812R2A9"/>
<protein>
    <submittedName>
        <fullName evidence="2">Uncharacterized protein</fullName>
    </submittedName>
</protein>
<gene>
    <name evidence="2" type="ORF">SNAT2548_LOCUS22592</name>
</gene>
<feature type="region of interest" description="Disordered" evidence="1">
    <location>
        <begin position="77"/>
        <end position="96"/>
    </location>
</feature>
<accession>A0A812R2A9</accession>
<dbReference type="Proteomes" id="UP000604046">
    <property type="component" value="Unassembled WGS sequence"/>
</dbReference>
<dbReference type="EMBL" id="CAJNDS010002294">
    <property type="protein sequence ID" value="CAE7415581.1"/>
    <property type="molecule type" value="Genomic_DNA"/>
</dbReference>
<comment type="caution">
    <text evidence="2">The sequence shown here is derived from an EMBL/GenBank/DDBJ whole genome shotgun (WGS) entry which is preliminary data.</text>
</comment>
<reference evidence="2" key="1">
    <citation type="submission" date="2021-02" db="EMBL/GenBank/DDBJ databases">
        <authorList>
            <person name="Dougan E. K."/>
            <person name="Rhodes N."/>
            <person name="Thang M."/>
            <person name="Chan C."/>
        </authorList>
    </citation>
    <scope>NUCLEOTIDE SEQUENCE</scope>
</reference>
<dbReference type="OrthoDB" id="411749at2759"/>
<proteinExistence type="predicted"/>
<evidence type="ECO:0000256" key="1">
    <source>
        <dbReference type="SAM" id="MobiDB-lite"/>
    </source>
</evidence>
<organism evidence="2 3">
    <name type="scientific">Symbiodinium natans</name>
    <dbReference type="NCBI Taxonomy" id="878477"/>
    <lineage>
        <taxon>Eukaryota</taxon>
        <taxon>Sar</taxon>
        <taxon>Alveolata</taxon>
        <taxon>Dinophyceae</taxon>
        <taxon>Suessiales</taxon>
        <taxon>Symbiodiniaceae</taxon>
        <taxon>Symbiodinium</taxon>
    </lineage>
</organism>
<evidence type="ECO:0000313" key="2">
    <source>
        <dbReference type="EMBL" id="CAE7415581.1"/>
    </source>
</evidence>
<feature type="region of interest" description="Disordered" evidence="1">
    <location>
        <begin position="1"/>
        <end position="23"/>
    </location>
</feature>
<feature type="compositionally biased region" description="Basic and acidic residues" evidence="1">
    <location>
        <begin position="78"/>
        <end position="96"/>
    </location>
</feature>
<keyword evidence="3" id="KW-1185">Reference proteome</keyword>
<feature type="compositionally biased region" description="Basic and acidic residues" evidence="1">
    <location>
        <begin position="1"/>
        <end position="15"/>
    </location>
</feature>
<name>A0A812R2A9_9DINO</name>
<evidence type="ECO:0000313" key="3">
    <source>
        <dbReference type="Proteomes" id="UP000604046"/>
    </source>
</evidence>
<sequence>MEKSSSEPVLTHEDYAVPCHGIGDTGPAKRVTHGAMSKDDGTFSSRINQIQKAAAKGPGPGKYMGHEDWRLHGGSKFSKKEREGFPPHKNPDPTHYERKDFFQFPCNRSKDCLSQNRRVVFGRVPKGNRRSFLDGAMRHGKEVPAPGHYTSKQVCAHRLNTNPCGVTNWKVESAAAGKVAPDRTLAPNHYTINYNQVTDKQSCYTVPKEKASNFLDKVVKEKWIDVRTKREMPGPGTYKTFDSEAIDKPGPLGWALKGALRASASATCIPAITKSCERAQTDVKISPNPFARVLLGTTAEQWLRWHQVVHTCAIEHVHSNRAFLGIWRDVCT</sequence>